<evidence type="ECO:0000256" key="1">
    <source>
        <dbReference type="SAM" id="MobiDB-lite"/>
    </source>
</evidence>
<keyword evidence="2" id="KW-0812">Transmembrane</keyword>
<evidence type="ECO:0000256" key="2">
    <source>
        <dbReference type="SAM" id="Phobius"/>
    </source>
</evidence>
<accession>A0A7S6P1Z6</accession>
<feature type="transmembrane region" description="Helical" evidence="2">
    <location>
        <begin position="20"/>
        <end position="39"/>
    </location>
</feature>
<protein>
    <submittedName>
        <fullName evidence="3">Uncharacterized protein</fullName>
    </submittedName>
</protein>
<evidence type="ECO:0000313" key="3">
    <source>
        <dbReference type="EMBL" id="QOR60211.1"/>
    </source>
</evidence>
<name>A0A7S6P1Z6_9PHYC</name>
<dbReference type="EMBL" id="MK522034">
    <property type="protein sequence ID" value="QOR60211.1"/>
    <property type="molecule type" value="Genomic_DNA"/>
</dbReference>
<sequence length="73" mass="8577">MIHFIVYTLKILSNNININMLTIYYAIGTIVLISFCLALKKGWCLCGDEDNEDDEEPRPKYEPELPRGLYWKH</sequence>
<proteinExistence type="predicted"/>
<keyword evidence="2" id="KW-0472">Membrane</keyword>
<feature type="region of interest" description="Disordered" evidence="1">
    <location>
        <begin position="49"/>
        <end position="73"/>
    </location>
</feature>
<keyword evidence="2" id="KW-1133">Transmembrane helix</keyword>
<reference evidence="3" key="1">
    <citation type="submission" date="2019-02" db="EMBL/GenBank/DDBJ databases">
        <authorList>
            <person name="Bachy C."/>
            <person name="Yung C.-M."/>
            <person name="Roux S."/>
            <person name="Sullivan M.B."/>
            <person name="Worden A.Z."/>
        </authorList>
    </citation>
    <scope>NUCLEOTIDE SEQUENCE</scope>
    <source>
        <strain evidence="3">BII-V1</strain>
    </source>
</reference>
<organism evidence="3">
    <name type="scientific">Bathycoccus sp. RCC716 virus 1</name>
    <dbReference type="NCBI Taxonomy" id="2530038"/>
    <lineage>
        <taxon>Viruses</taxon>
        <taxon>Varidnaviria</taxon>
        <taxon>Bamfordvirae</taxon>
        <taxon>Nucleocytoviricota</taxon>
        <taxon>Megaviricetes</taxon>
        <taxon>Algavirales</taxon>
        <taxon>Phycodnaviridae</taxon>
        <taxon>Prasinovirus</taxon>
    </lineage>
</organism>